<dbReference type="Gene3D" id="1.10.3720.10">
    <property type="entry name" value="MetI-like"/>
    <property type="match status" value="1"/>
</dbReference>
<accession>A0ABW4L6D2</accession>
<comment type="subcellular location">
    <subcellularLocation>
        <location evidence="1 7">Cell membrane</location>
        <topology evidence="1 7">Multi-pass membrane protein</topology>
    </subcellularLocation>
</comment>
<evidence type="ECO:0000256" key="1">
    <source>
        <dbReference type="ARBA" id="ARBA00004651"/>
    </source>
</evidence>
<proteinExistence type="inferred from homology"/>
<protein>
    <submittedName>
        <fullName evidence="10">Carbohydrate ABC transporter permease</fullName>
    </submittedName>
</protein>
<dbReference type="InterPro" id="IPR035906">
    <property type="entry name" value="MetI-like_sf"/>
</dbReference>
<dbReference type="PANTHER" id="PTHR43744">
    <property type="entry name" value="ABC TRANSPORTER PERMEASE PROTEIN MG189-RELATED-RELATED"/>
    <property type="match status" value="1"/>
</dbReference>
<evidence type="ECO:0000256" key="5">
    <source>
        <dbReference type="ARBA" id="ARBA00022989"/>
    </source>
</evidence>
<dbReference type="PROSITE" id="PS50928">
    <property type="entry name" value="ABC_TM1"/>
    <property type="match status" value="1"/>
</dbReference>
<dbReference type="Pfam" id="PF00528">
    <property type="entry name" value="BPD_transp_1"/>
    <property type="match status" value="1"/>
</dbReference>
<keyword evidence="11" id="KW-1185">Reference proteome</keyword>
<keyword evidence="2 7" id="KW-0813">Transport</keyword>
<keyword evidence="3" id="KW-1003">Cell membrane</keyword>
<feature type="compositionally biased region" description="Basic and acidic residues" evidence="8">
    <location>
        <begin position="1"/>
        <end position="13"/>
    </location>
</feature>
<feature type="domain" description="ABC transmembrane type-1" evidence="9">
    <location>
        <begin position="111"/>
        <end position="301"/>
    </location>
</feature>
<evidence type="ECO:0000313" key="10">
    <source>
        <dbReference type="EMBL" id="MFD1718865.1"/>
    </source>
</evidence>
<feature type="transmembrane region" description="Helical" evidence="7">
    <location>
        <begin position="225"/>
        <end position="243"/>
    </location>
</feature>
<dbReference type="CDD" id="cd06261">
    <property type="entry name" value="TM_PBP2"/>
    <property type="match status" value="1"/>
</dbReference>
<dbReference type="PANTHER" id="PTHR43744:SF13">
    <property type="entry name" value="SN-GLYCEROL-3-PHOSPHATE TRANSPORT INTEGRAL MEMBRANE PROTEIN ABC TRANSPORTER UGPE-RELATED"/>
    <property type="match status" value="1"/>
</dbReference>
<evidence type="ECO:0000259" key="9">
    <source>
        <dbReference type="PROSITE" id="PS50928"/>
    </source>
</evidence>
<keyword evidence="5 7" id="KW-1133">Transmembrane helix</keyword>
<comment type="similarity">
    <text evidence="7">Belongs to the binding-protein-dependent transport system permease family.</text>
</comment>
<dbReference type="RefSeq" id="WP_388008006.1">
    <property type="nucleotide sequence ID" value="NZ_JBHUEE010000007.1"/>
</dbReference>
<reference evidence="11" key="1">
    <citation type="journal article" date="2019" name="Int. J. Syst. Evol. Microbiol.">
        <title>The Global Catalogue of Microorganisms (GCM) 10K type strain sequencing project: providing services to taxonomists for standard genome sequencing and annotation.</title>
        <authorList>
            <consortium name="The Broad Institute Genomics Platform"/>
            <consortium name="The Broad Institute Genome Sequencing Center for Infectious Disease"/>
            <person name="Wu L."/>
            <person name="Ma J."/>
        </authorList>
    </citation>
    <scope>NUCLEOTIDE SEQUENCE [LARGE SCALE GENOMIC DNA]</scope>
    <source>
        <strain evidence="11">JCM 17130</strain>
    </source>
</reference>
<feature type="transmembrane region" description="Helical" evidence="7">
    <location>
        <begin position="279"/>
        <end position="301"/>
    </location>
</feature>
<keyword evidence="6 7" id="KW-0472">Membrane</keyword>
<sequence>MTLTVKERDERTRSAAGSPTAAHRDAPPAPARRAWRRRAGGPRRPVPVTVALYLLVAVIFAVFAVPLYWLFSSALKPEQEIYTYPLTWLPSSLEWGNFSQAWTSAPFGAFLRNSIITTVVGTALEIGVAILSAYAFAFVRFRGKMIIFAVMVGSLMLPGHITLLVNYITVSNLGWLNTYQGLILPGIASAFAMFLIYQQMRQVPLELIDAAMMDGAGHLRRMRNVVVPTCRPMILTATLIVMITKWNDFVWPLIVTSTSDMRTLPIGLMFLRSQEGYDSWGPVMAGTVIVAAPMLVVFFLAQRRIIGGLTAGAVKG</sequence>
<dbReference type="SUPFAM" id="SSF161098">
    <property type="entry name" value="MetI-like"/>
    <property type="match status" value="1"/>
</dbReference>
<evidence type="ECO:0000256" key="2">
    <source>
        <dbReference type="ARBA" id="ARBA00022448"/>
    </source>
</evidence>
<feature type="region of interest" description="Disordered" evidence="8">
    <location>
        <begin position="1"/>
        <end position="39"/>
    </location>
</feature>
<feature type="transmembrane region" description="Helical" evidence="7">
    <location>
        <begin position="115"/>
        <end position="139"/>
    </location>
</feature>
<keyword evidence="4 7" id="KW-0812">Transmembrane</keyword>
<organism evidence="10 11">
    <name type="scientific">Georgenia deserti</name>
    <dbReference type="NCBI Taxonomy" id="2093781"/>
    <lineage>
        <taxon>Bacteria</taxon>
        <taxon>Bacillati</taxon>
        <taxon>Actinomycetota</taxon>
        <taxon>Actinomycetes</taxon>
        <taxon>Micrococcales</taxon>
        <taxon>Bogoriellaceae</taxon>
        <taxon>Georgenia</taxon>
    </lineage>
</organism>
<feature type="transmembrane region" description="Helical" evidence="7">
    <location>
        <begin position="46"/>
        <end position="71"/>
    </location>
</feature>
<evidence type="ECO:0000256" key="6">
    <source>
        <dbReference type="ARBA" id="ARBA00023136"/>
    </source>
</evidence>
<evidence type="ECO:0000256" key="4">
    <source>
        <dbReference type="ARBA" id="ARBA00022692"/>
    </source>
</evidence>
<evidence type="ECO:0000256" key="8">
    <source>
        <dbReference type="SAM" id="MobiDB-lite"/>
    </source>
</evidence>
<evidence type="ECO:0000256" key="7">
    <source>
        <dbReference type="RuleBase" id="RU363032"/>
    </source>
</evidence>
<gene>
    <name evidence="10" type="ORF">ACFSE6_13540</name>
</gene>
<dbReference type="Proteomes" id="UP001597277">
    <property type="component" value="Unassembled WGS sequence"/>
</dbReference>
<feature type="transmembrane region" description="Helical" evidence="7">
    <location>
        <begin position="179"/>
        <end position="197"/>
    </location>
</feature>
<name>A0ABW4L6D2_9MICO</name>
<comment type="caution">
    <text evidence="10">The sequence shown here is derived from an EMBL/GenBank/DDBJ whole genome shotgun (WGS) entry which is preliminary data.</text>
</comment>
<evidence type="ECO:0000256" key="3">
    <source>
        <dbReference type="ARBA" id="ARBA00022475"/>
    </source>
</evidence>
<feature type="transmembrane region" description="Helical" evidence="7">
    <location>
        <begin position="146"/>
        <end position="167"/>
    </location>
</feature>
<evidence type="ECO:0000313" key="11">
    <source>
        <dbReference type="Proteomes" id="UP001597277"/>
    </source>
</evidence>
<dbReference type="InterPro" id="IPR000515">
    <property type="entry name" value="MetI-like"/>
</dbReference>
<dbReference type="EMBL" id="JBHUEE010000007">
    <property type="protein sequence ID" value="MFD1718865.1"/>
    <property type="molecule type" value="Genomic_DNA"/>
</dbReference>